<organism evidence="2 3">
    <name type="scientific">Austropuccinia psidii MF-1</name>
    <dbReference type="NCBI Taxonomy" id="1389203"/>
    <lineage>
        <taxon>Eukaryota</taxon>
        <taxon>Fungi</taxon>
        <taxon>Dikarya</taxon>
        <taxon>Basidiomycota</taxon>
        <taxon>Pucciniomycotina</taxon>
        <taxon>Pucciniomycetes</taxon>
        <taxon>Pucciniales</taxon>
        <taxon>Sphaerophragmiaceae</taxon>
        <taxon>Austropuccinia</taxon>
    </lineage>
</organism>
<dbReference type="Proteomes" id="UP000765509">
    <property type="component" value="Unassembled WGS sequence"/>
</dbReference>
<accession>A0A9Q3DVW0</accession>
<dbReference type="AlphaFoldDB" id="A0A9Q3DVW0"/>
<protein>
    <submittedName>
        <fullName evidence="2">Uncharacterized protein</fullName>
    </submittedName>
</protein>
<evidence type="ECO:0000313" key="2">
    <source>
        <dbReference type="EMBL" id="MBW0511020.1"/>
    </source>
</evidence>
<sequence length="206" mass="22700">MLSDKHTRNDCLLSDPSDHTARGVPNQDSLTRTPLFPTMMKAFPSGNGLQDPKQADRSNSRQLSKSPQVLICPPPLLGHHPMVTLLLDRSKVIIWPMKDGDEQNQPNPPQQDSPVPSLPHKQTPRQPTPGPSGTQWLEDLFREPSQTDEPPIPGLSPSSKLHENVLTSCPTPPHSVITIDDIPVGSPPPLIPTMRLTRNLPTYDQP</sequence>
<evidence type="ECO:0000256" key="1">
    <source>
        <dbReference type="SAM" id="MobiDB-lite"/>
    </source>
</evidence>
<gene>
    <name evidence="2" type="ORF">O181_050735</name>
</gene>
<dbReference type="EMBL" id="AVOT02021916">
    <property type="protein sequence ID" value="MBW0511020.1"/>
    <property type="molecule type" value="Genomic_DNA"/>
</dbReference>
<comment type="caution">
    <text evidence="2">The sequence shown here is derived from an EMBL/GenBank/DDBJ whole genome shotgun (WGS) entry which is preliminary data.</text>
</comment>
<proteinExistence type="predicted"/>
<name>A0A9Q3DVW0_9BASI</name>
<feature type="region of interest" description="Disordered" evidence="1">
    <location>
        <begin position="1"/>
        <end position="68"/>
    </location>
</feature>
<evidence type="ECO:0000313" key="3">
    <source>
        <dbReference type="Proteomes" id="UP000765509"/>
    </source>
</evidence>
<feature type="region of interest" description="Disordered" evidence="1">
    <location>
        <begin position="98"/>
        <end position="206"/>
    </location>
</feature>
<reference evidence="2" key="1">
    <citation type="submission" date="2021-03" db="EMBL/GenBank/DDBJ databases">
        <title>Draft genome sequence of rust myrtle Austropuccinia psidii MF-1, a brazilian biotype.</title>
        <authorList>
            <person name="Quecine M.C."/>
            <person name="Pachon D.M.R."/>
            <person name="Bonatelli M.L."/>
            <person name="Correr F.H."/>
            <person name="Franceschini L.M."/>
            <person name="Leite T.F."/>
            <person name="Margarido G.R.A."/>
            <person name="Almeida C.A."/>
            <person name="Ferrarezi J.A."/>
            <person name="Labate C.A."/>
        </authorList>
    </citation>
    <scope>NUCLEOTIDE SEQUENCE</scope>
    <source>
        <strain evidence="2">MF-1</strain>
    </source>
</reference>
<keyword evidence="3" id="KW-1185">Reference proteome</keyword>